<accession>A0A8S1TNA9</accession>
<reference evidence="1" key="1">
    <citation type="submission" date="2021-01" db="EMBL/GenBank/DDBJ databases">
        <authorList>
            <consortium name="Genoscope - CEA"/>
            <person name="William W."/>
        </authorList>
    </citation>
    <scope>NUCLEOTIDE SEQUENCE</scope>
</reference>
<dbReference type="Proteomes" id="UP000689195">
    <property type="component" value="Unassembled WGS sequence"/>
</dbReference>
<dbReference type="AlphaFoldDB" id="A0A8S1TNA9"/>
<proteinExistence type="predicted"/>
<dbReference type="EMBL" id="CAJJDO010000025">
    <property type="protein sequence ID" value="CAD8153740.1"/>
    <property type="molecule type" value="Genomic_DNA"/>
</dbReference>
<organism evidence="1 2">
    <name type="scientific">Paramecium pentaurelia</name>
    <dbReference type="NCBI Taxonomy" id="43138"/>
    <lineage>
        <taxon>Eukaryota</taxon>
        <taxon>Sar</taxon>
        <taxon>Alveolata</taxon>
        <taxon>Ciliophora</taxon>
        <taxon>Intramacronucleata</taxon>
        <taxon>Oligohymenophorea</taxon>
        <taxon>Peniculida</taxon>
        <taxon>Parameciidae</taxon>
        <taxon>Paramecium</taxon>
    </lineage>
</organism>
<gene>
    <name evidence="1" type="ORF">PPENT_87.1.T0250005</name>
</gene>
<evidence type="ECO:0000313" key="2">
    <source>
        <dbReference type="Proteomes" id="UP000689195"/>
    </source>
</evidence>
<evidence type="ECO:0000313" key="1">
    <source>
        <dbReference type="EMBL" id="CAD8153740.1"/>
    </source>
</evidence>
<keyword evidence="2" id="KW-1185">Reference proteome</keyword>
<sequence>MLSYQFIFNQSLNNLKLKLQLIVFKVSFQKILTAQSEEYSYLQEVINLDQFLINVIINYPLNLIINQNQYSKQILPELITMQVTEEDFSNNLSKYQGTIEYLIFKVSIDEQILHSEKKDLELIQKDFRELFIEETSSISPIERIMKIFEDIAIDESIKNVTDEKFNQLELIKEKEKYEKCLQQLRIVEKNNSIEHFKQFINQIDKVVKVLNNSFNQNLQIQKKLILIVKQFNKTDRRINKNDLS</sequence>
<comment type="caution">
    <text evidence="1">The sequence shown here is derived from an EMBL/GenBank/DDBJ whole genome shotgun (WGS) entry which is preliminary data.</text>
</comment>
<protein>
    <submittedName>
        <fullName evidence="1">Uncharacterized protein</fullName>
    </submittedName>
</protein>
<name>A0A8S1TNA9_9CILI</name>